<proteinExistence type="predicted"/>
<dbReference type="SUPFAM" id="SSF63829">
    <property type="entry name" value="Calcium-dependent phosphotriesterase"/>
    <property type="match status" value="1"/>
</dbReference>
<sequence length="519" mass="55686">MSQAIQVSSISAPGFFGLNTQDSPLDLNQGFALVATNCIIDQYGRIGSRKGWSRVNSSSGNLGANDVKVIHELVQLDGTLTVLFAGNNKLFKLDGSNAVVELTYGGGGTAPTITASNWQCASLNGITYFFQSGFDPLIYDPAVSTTTFRRVSEKTGYVATVPSANIAISAFGRLWVASTTTNTSTIYFSDLLSGHVWSTGTAGSLNVDRVWANGSDEITGLAAHNGFLIIFGKRQILVYANATTPSTMSLSDTVGGIGCIARDSIQSIGKDILFLSNSGVRSFARTIIEKSAPLGDLSKNIRNDLIGTVSGETLANIKSVYSEKEAFYLLTFPSIKSLFCFDTRISLQDGSLRVTSWDSIEPTSLLSKRNGDLLIGKNGYIGKYGTYQDHASLYRFLYYTNHADLGDQNITSILKRLSTVVIGGTNQDVIFKWGFDFKTNYQSAIATIPVQDVYYFGSAEYGANATVIAYYSDGVALQTLTVSASGAGKVVQTGYEADINGTALSIQKIEIQSKRGKVS</sequence>
<name>A0A6J5SZW2_9CAUD</name>
<reference evidence="1" key="1">
    <citation type="submission" date="2020-05" db="EMBL/GenBank/DDBJ databases">
        <authorList>
            <person name="Chiriac C."/>
            <person name="Salcher M."/>
            <person name="Ghai R."/>
            <person name="Kavagutti S V."/>
        </authorList>
    </citation>
    <scope>NUCLEOTIDE SEQUENCE</scope>
</reference>
<evidence type="ECO:0000313" key="1">
    <source>
        <dbReference type="EMBL" id="CAB4220779.1"/>
    </source>
</evidence>
<dbReference type="EMBL" id="LR797493">
    <property type="protein sequence ID" value="CAB4220779.1"/>
    <property type="molecule type" value="Genomic_DNA"/>
</dbReference>
<protein>
    <submittedName>
        <fullName evidence="1">Uncharacterized protein</fullName>
    </submittedName>
</protein>
<organism evidence="1">
    <name type="scientific">uncultured Caudovirales phage</name>
    <dbReference type="NCBI Taxonomy" id="2100421"/>
    <lineage>
        <taxon>Viruses</taxon>
        <taxon>Duplodnaviria</taxon>
        <taxon>Heunggongvirae</taxon>
        <taxon>Uroviricota</taxon>
        <taxon>Caudoviricetes</taxon>
        <taxon>Peduoviridae</taxon>
        <taxon>Maltschvirus</taxon>
        <taxon>Maltschvirus maltsch</taxon>
    </lineage>
</organism>
<accession>A0A6J5SZW2</accession>
<gene>
    <name evidence="1" type="ORF">UFOVP1626_32</name>
</gene>